<accession>A0A3P3DKP4</accession>
<comment type="caution">
    <text evidence="1">The sequence shown here is derived from an EMBL/GenBank/DDBJ whole genome shotgun (WGS) entry which is preliminary data.</text>
</comment>
<protein>
    <submittedName>
        <fullName evidence="1">Uncharacterized protein</fullName>
    </submittedName>
</protein>
<gene>
    <name evidence="1" type="ORF">EG244_10340</name>
</gene>
<dbReference type="Proteomes" id="UP000282125">
    <property type="component" value="Unassembled WGS sequence"/>
</dbReference>
<keyword evidence="2" id="KW-1185">Reference proteome</keyword>
<evidence type="ECO:0000313" key="2">
    <source>
        <dbReference type="Proteomes" id="UP000282125"/>
    </source>
</evidence>
<reference evidence="1 2" key="1">
    <citation type="submission" date="2018-11" db="EMBL/GenBank/DDBJ databases">
        <title>Gemmobacter sp. nov., YIM 102744-1 draft genome.</title>
        <authorList>
            <person name="Li G."/>
            <person name="Jiang Y."/>
        </authorList>
    </citation>
    <scope>NUCLEOTIDE SEQUENCE [LARGE SCALE GENOMIC DNA]</scope>
    <source>
        <strain evidence="1 2">YIM 102744-1</strain>
    </source>
</reference>
<organism evidence="1 2">
    <name type="scientific">Falsigemmobacter faecalis</name>
    <dbReference type="NCBI Taxonomy" id="2488730"/>
    <lineage>
        <taxon>Bacteria</taxon>
        <taxon>Pseudomonadati</taxon>
        <taxon>Pseudomonadota</taxon>
        <taxon>Alphaproteobacteria</taxon>
        <taxon>Rhodobacterales</taxon>
        <taxon>Paracoccaceae</taxon>
        <taxon>Falsigemmobacter</taxon>
    </lineage>
</organism>
<dbReference type="EMBL" id="RRAZ01000013">
    <property type="protein sequence ID" value="RRH74474.1"/>
    <property type="molecule type" value="Genomic_DNA"/>
</dbReference>
<name>A0A3P3DKP4_9RHOB</name>
<evidence type="ECO:0000313" key="1">
    <source>
        <dbReference type="EMBL" id="RRH74474.1"/>
    </source>
</evidence>
<dbReference type="AlphaFoldDB" id="A0A3P3DKP4"/>
<proteinExistence type="predicted"/>
<sequence length="121" mass="13518">MGRFDPAMSLFGAELQTTDSIQALLKGSEMHRRDRLKTVPRLYCADGFSLSAQASDFHRCEPRSLEGPYISVECGLLSRPEPRLMPYLLHEEGIPPEEGTYNYVPTAILVEIINDHGGLIL</sequence>
<dbReference type="RefSeq" id="WP_124964929.1">
    <property type="nucleotide sequence ID" value="NZ_RRAZ01000013.1"/>
</dbReference>
<dbReference type="OrthoDB" id="4165627at2"/>